<feature type="compositionally biased region" description="Acidic residues" evidence="2">
    <location>
        <begin position="386"/>
        <end position="408"/>
    </location>
</feature>
<dbReference type="Pfam" id="PF00300">
    <property type="entry name" value="His_Phos_1"/>
    <property type="match status" value="1"/>
</dbReference>
<proteinExistence type="predicted"/>
<feature type="compositionally biased region" description="Low complexity" evidence="2">
    <location>
        <begin position="342"/>
        <end position="352"/>
    </location>
</feature>
<evidence type="ECO:0000313" key="3">
    <source>
        <dbReference type="EMBL" id="ORA62875.1"/>
    </source>
</evidence>
<name>A0A1X0CRZ8_9MYCO</name>
<organism evidence="3 4">
    <name type="scientific">Mycolicibacterium elephantis</name>
    <dbReference type="NCBI Taxonomy" id="81858"/>
    <lineage>
        <taxon>Bacteria</taxon>
        <taxon>Bacillati</taxon>
        <taxon>Actinomycetota</taxon>
        <taxon>Actinomycetes</taxon>
        <taxon>Mycobacteriales</taxon>
        <taxon>Mycobacteriaceae</taxon>
        <taxon>Mycolicibacterium</taxon>
    </lineage>
</organism>
<dbReference type="SMART" id="SM00855">
    <property type="entry name" value="PGAM"/>
    <property type="match status" value="1"/>
</dbReference>
<feature type="region of interest" description="Disordered" evidence="2">
    <location>
        <begin position="312"/>
        <end position="458"/>
    </location>
</feature>
<dbReference type="GO" id="GO:0005829">
    <property type="term" value="C:cytosol"/>
    <property type="evidence" value="ECO:0007669"/>
    <property type="project" value="TreeGrafter"/>
</dbReference>
<dbReference type="Gene3D" id="3.40.50.1240">
    <property type="entry name" value="Phosphoglycerate mutase-like"/>
    <property type="match status" value="1"/>
</dbReference>
<comment type="caution">
    <text evidence="3">The sequence shown here is derived from an EMBL/GenBank/DDBJ whole genome shotgun (WGS) entry which is preliminary data.</text>
</comment>
<dbReference type="InterPro" id="IPR029033">
    <property type="entry name" value="His_PPase_superfam"/>
</dbReference>
<evidence type="ECO:0000256" key="1">
    <source>
        <dbReference type="ARBA" id="ARBA00022801"/>
    </source>
</evidence>
<dbReference type="CDD" id="cd07067">
    <property type="entry name" value="HP_PGM_like"/>
    <property type="match status" value="1"/>
</dbReference>
<dbReference type="GO" id="GO:0045820">
    <property type="term" value="P:negative regulation of glycolytic process"/>
    <property type="evidence" value="ECO:0007669"/>
    <property type="project" value="TreeGrafter"/>
</dbReference>
<dbReference type="RefSeq" id="WP_083043474.1">
    <property type="nucleotide sequence ID" value="NZ_MVHP01000025.1"/>
</dbReference>
<dbReference type="PANTHER" id="PTHR46517:SF1">
    <property type="entry name" value="FRUCTOSE-2,6-BISPHOSPHATASE TIGAR"/>
    <property type="match status" value="1"/>
</dbReference>
<protein>
    <recommendedName>
        <fullName evidence="5">Histidine phosphatase family protein</fullName>
    </recommendedName>
</protein>
<evidence type="ECO:0000313" key="4">
    <source>
        <dbReference type="Proteomes" id="UP000192772"/>
    </source>
</evidence>
<gene>
    <name evidence="3" type="ORF">BST23_19380</name>
</gene>
<dbReference type="EMBL" id="MVHP01000025">
    <property type="protein sequence ID" value="ORA62875.1"/>
    <property type="molecule type" value="Genomic_DNA"/>
</dbReference>
<feature type="compositionally biased region" description="Acidic residues" evidence="2">
    <location>
        <begin position="431"/>
        <end position="448"/>
    </location>
</feature>
<reference evidence="3 4" key="1">
    <citation type="submission" date="2017-02" db="EMBL/GenBank/DDBJ databases">
        <title>The new phylogeny of genus Mycobacterium.</title>
        <authorList>
            <person name="Tortoli E."/>
            <person name="Trovato A."/>
            <person name="Cirillo D.M."/>
        </authorList>
    </citation>
    <scope>NUCLEOTIDE SEQUENCE [LARGE SCALE GENOMIC DNA]</scope>
    <source>
        <strain evidence="3 4">FI-09383</strain>
    </source>
</reference>
<evidence type="ECO:0000256" key="2">
    <source>
        <dbReference type="SAM" id="MobiDB-lite"/>
    </source>
</evidence>
<dbReference type="PANTHER" id="PTHR46517">
    <property type="entry name" value="FRUCTOSE-2,6-BISPHOSPHATASE TIGAR"/>
    <property type="match status" value="1"/>
</dbReference>
<dbReference type="OrthoDB" id="9793115at2"/>
<evidence type="ECO:0008006" key="5">
    <source>
        <dbReference type="Google" id="ProtNLM"/>
    </source>
</evidence>
<dbReference type="GO" id="GO:0043456">
    <property type="term" value="P:regulation of pentose-phosphate shunt"/>
    <property type="evidence" value="ECO:0007669"/>
    <property type="project" value="TreeGrafter"/>
</dbReference>
<keyword evidence="1" id="KW-0378">Hydrolase</keyword>
<dbReference type="InterPro" id="IPR051695">
    <property type="entry name" value="Phosphoglycerate_Mutase"/>
</dbReference>
<feature type="compositionally biased region" description="Polar residues" evidence="2">
    <location>
        <begin position="319"/>
        <end position="331"/>
    </location>
</feature>
<sequence>MQGSSTRRVLHVVFTAITAAVLFFVSGLPAWAAESMTLTFVRHGQSQANADDRIDTSVPGPGLTQLGEEQAEKVAIILADRDFDGIFASNMVRTQLTAMPLANMLSQDVEILPGLREISAGIFEGSSESGGLGRLGYGLAPVAWTLGARFVPVLGAADGNAFDARVDRAIQTIYDNGHRNAVAFSHGATIMFWVMMNVDNPDLSLMLSHPLGNTGIVVVTGNPEDGWLLTEWDGVAVSANPPLLTKLFVDVRDLVTAPQTALYNVVEAFTSGDINALANAVRDGVIDVVRAVIEFVPNVVRDIADEFSRFSAPPVHEPSTINATRNDTSAETADATVKPDPTAEATAEAGEPQEADATPLLTKIKKRAGATDLTNGNKVRPGETTEFTDVDTDTEAAAESDLEPEDQPGDLKGLVTALTDRFNRAVAPDPSETDTADTDTATDTDTDTDGAGSERAAA</sequence>
<dbReference type="SUPFAM" id="SSF53254">
    <property type="entry name" value="Phosphoglycerate mutase-like"/>
    <property type="match status" value="1"/>
</dbReference>
<dbReference type="GO" id="GO:0004331">
    <property type="term" value="F:fructose-2,6-bisphosphate 2-phosphatase activity"/>
    <property type="evidence" value="ECO:0007669"/>
    <property type="project" value="TreeGrafter"/>
</dbReference>
<accession>A0A1X0CRZ8</accession>
<dbReference type="STRING" id="81858.BST23_19380"/>
<dbReference type="AlphaFoldDB" id="A0A1X0CRZ8"/>
<dbReference type="Proteomes" id="UP000192772">
    <property type="component" value="Unassembled WGS sequence"/>
</dbReference>
<dbReference type="InterPro" id="IPR013078">
    <property type="entry name" value="His_Pase_superF_clade-1"/>
</dbReference>